<feature type="compositionally biased region" description="Basic and acidic residues" evidence="1">
    <location>
        <begin position="165"/>
        <end position="181"/>
    </location>
</feature>
<dbReference type="KEGG" id="sro:Sros_3683"/>
<evidence type="ECO:0000256" key="1">
    <source>
        <dbReference type="SAM" id="MobiDB-lite"/>
    </source>
</evidence>
<organism evidence="2 3">
    <name type="scientific">Streptosporangium roseum (strain ATCC 12428 / DSM 43021 / JCM 3005 / KCTC 9067 / NCIMB 10171 / NRRL 2505 / NI 9100)</name>
    <dbReference type="NCBI Taxonomy" id="479432"/>
    <lineage>
        <taxon>Bacteria</taxon>
        <taxon>Bacillati</taxon>
        <taxon>Actinomycetota</taxon>
        <taxon>Actinomycetes</taxon>
        <taxon>Streptosporangiales</taxon>
        <taxon>Streptosporangiaceae</taxon>
        <taxon>Streptosporangium</taxon>
    </lineage>
</organism>
<protein>
    <submittedName>
        <fullName evidence="2">Uncharacterized protein</fullName>
    </submittedName>
</protein>
<feature type="compositionally biased region" description="Basic and acidic residues" evidence="1">
    <location>
        <begin position="108"/>
        <end position="118"/>
    </location>
</feature>
<dbReference type="eggNOG" id="ENOG502ZBMW">
    <property type="taxonomic scope" value="Bacteria"/>
</dbReference>
<name>D2AS84_STRRD</name>
<dbReference type="EMBL" id="CP001814">
    <property type="protein sequence ID" value="ACZ86611.1"/>
    <property type="molecule type" value="Genomic_DNA"/>
</dbReference>
<accession>D2AS84</accession>
<dbReference type="HOGENOM" id="CLU_033151_0_0_11"/>
<feature type="region of interest" description="Disordered" evidence="1">
    <location>
        <begin position="100"/>
        <end position="199"/>
    </location>
</feature>
<dbReference type="Proteomes" id="UP000002029">
    <property type="component" value="Chromosome"/>
</dbReference>
<keyword evidence="3" id="KW-1185">Reference proteome</keyword>
<gene>
    <name evidence="2" type="ordered locus">Sros_3683</name>
</gene>
<dbReference type="STRING" id="479432.Sros_3683"/>
<sequence>MGVSEWLLEYAAGGPRPVTVAAPHGTRVRLLAEAELARRGWRPAGTPAVADLLVVCGSPEDALTRAVETVWADTPCPRARVELREDLWPEQVAGALDGAASRLADGPAQRRDAAERVRHQSRRDRGRTHGHDVDGPGRGNGDGWQEHGDGHDVDGPGHGNGHGHGHGDRDGDGHAHGHGDGMDGPGGLRMAGRGPDRDGLTLDRLHVPLGPVLPDWPAGLVVETVLQGDVIQRARVRISGGSGVERFWDAPWLAALAGRHVTRGEAARRRAASHLDSLGRLLAVSGWDSSATRARRLRDRLLWERPDDGLAEDFTRFARRVRRSRPLRWMLRGLGTVDASYGPAVRVRGDVVARMERWLAGTEAALGDLDDRSRLADDEGPRGPVGERLSESLLAVLPTLLAGAELATARLIVASLDPDLDQVPSAYGALHA</sequence>
<dbReference type="AlphaFoldDB" id="D2AS84"/>
<evidence type="ECO:0000313" key="3">
    <source>
        <dbReference type="Proteomes" id="UP000002029"/>
    </source>
</evidence>
<proteinExistence type="predicted"/>
<evidence type="ECO:0000313" key="2">
    <source>
        <dbReference type="EMBL" id="ACZ86611.1"/>
    </source>
</evidence>
<feature type="compositionally biased region" description="Basic and acidic residues" evidence="1">
    <location>
        <begin position="144"/>
        <end position="155"/>
    </location>
</feature>
<reference evidence="2 3" key="1">
    <citation type="journal article" date="2010" name="Stand. Genomic Sci.">
        <title>Complete genome sequence of Streptosporangium roseum type strain (NI 9100).</title>
        <authorList>
            <person name="Nolan M."/>
            <person name="Sikorski J."/>
            <person name="Jando M."/>
            <person name="Lucas S."/>
            <person name="Lapidus A."/>
            <person name="Glavina Del Rio T."/>
            <person name="Chen F."/>
            <person name="Tice H."/>
            <person name="Pitluck S."/>
            <person name="Cheng J.F."/>
            <person name="Chertkov O."/>
            <person name="Sims D."/>
            <person name="Meincke L."/>
            <person name="Brettin T."/>
            <person name="Han C."/>
            <person name="Detter J.C."/>
            <person name="Bruce D."/>
            <person name="Goodwin L."/>
            <person name="Land M."/>
            <person name="Hauser L."/>
            <person name="Chang Y.J."/>
            <person name="Jeffries C.D."/>
            <person name="Ivanova N."/>
            <person name="Mavromatis K."/>
            <person name="Mikhailova N."/>
            <person name="Chen A."/>
            <person name="Palaniappan K."/>
            <person name="Chain P."/>
            <person name="Rohde M."/>
            <person name="Goker M."/>
            <person name="Bristow J."/>
            <person name="Eisen J.A."/>
            <person name="Markowitz V."/>
            <person name="Hugenholtz P."/>
            <person name="Kyrpides N.C."/>
            <person name="Klenk H.P."/>
        </authorList>
    </citation>
    <scope>NUCLEOTIDE SEQUENCE [LARGE SCALE GENOMIC DNA]</scope>
    <source>
        <strain evidence="3">ATCC 12428 / DSM 43021 / JCM 3005 / NI 9100</strain>
    </source>
</reference>